<evidence type="ECO:0000313" key="2">
    <source>
        <dbReference type="EMBL" id="AGZ43405.1"/>
    </source>
</evidence>
<keyword evidence="3" id="KW-1185">Reference proteome</keyword>
<name>U5W5X7_9ACTN</name>
<dbReference type="Pfam" id="PF13302">
    <property type="entry name" value="Acetyltransf_3"/>
    <property type="match status" value="1"/>
</dbReference>
<evidence type="ECO:0000259" key="1">
    <source>
        <dbReference type="PROSITE" id="PS51186"/>
    </source>
</evidence>
<dbReference type="eggNOG" id="COG1670">
    <property type="taxonomic scope" value="Bacteria"/>
</dbReference>
<dbReference type="SUPFAM" id="SSF55729">
    <property type="entry name" value="Acyl-CoA N-acyltransferases (Nat)"/>
    <property type="match status" value="1"/>
</dbReference>
<gene>
    <name evidence="2" type="ORF">AFR_25705</name>
</gene>
<organism evidence="2 3">
    <name type="scientific">Actinoplanes friuliensis DSM 7358</name>
    <dbReference type="NCBI Taxonomy" id="1246995"/>
    <lineage>
        <taxon>Bacteria</taxon>
        <taxon>Bacillati</taxon>
        <taxon>Actinomycetota</taxon>
        <taxon>Actinomycetes</taxon>
        <taxon>Micromonosporales</taxon>
        <taxon>Micromonosporaceae</taxon>
        <taxon>Actinoplanes</taxon>
    </lineage>
</organism>
<protein>
    <recommendedName>
        <fullName evidence="1">N-acetyltransferase domain-containing protein</fullName>
    </recommendedName>
</protein>
<proteinExistence type="predicted"/>
<dbReference type="EMBL" id="CP006272">
    <property type="protein sequence ID" value="AGZ43405.1"/>
    <property type="molecule type" value="Genomic_DNA"/>
</dbReference>
<dbReference type="STRING" id="1246995.AFR_25705"/>
<dbReference type="PATRIC" id="fig|1246995.3.peg.5210"/>
<dbReference type="HOGENOM" id="CLU_106319_1_0_11"/>
<dbReference type="RefSeq" id="WP_023364075.1">
    <property type="nucleotide sequence ID" value="NC_022657.1"/>
</dbReference>
<dbReference type="Proteomes" id="UP000017746">
    <property type="component" value="Chromosome"/>
</dbReference>
<evidence type="ECO:0000313" key="3">
    <source>
        <dbReference type="Proteomes" id="UP000017746"/>
    </source>
</evidence>
<dbReference type="InterPro" id="IPR016181">
    <property type="entry name" value="Acyl_CoA_acyltransferase"/>
</dbReference>
<dbReference type="AlphaFoldDB" id="U5W5X7"/>
<dbReference type="PROSITE" id="PS51186">
    <property type="entry name" value="GNAT"/>
    <property type="match status" value="1"/>
</dbReference>
<reference evidence="2 3" key="1">
    <citation type="journal article" date="2014" name="J. Biotechnol.">
        <title>Complete genome sequence of the actinobacterium Actinoplanes friuliensis HAG 010964, producer of the lipopeptide antibiotic friulimycin.</title>
        <authorList>
            <person name="Ruckert C."/>
            <person name="Szczepanowski R."/>
            <person name="Albersmeier A."/>
            <person name="Goesmann A."/>
            <person name="Fischer N."/>
            <person name="Steinkamper A."/>
            <person name="Puhler A."/>
            <person name="Biener R."/>
            <person name="Schwartz D."/>
            <person name="Kalinowski J."/>
        </authorList>
    </citation>
    <scope>NUCLEOTIDE SEQUENCE [LARGE SCALE GENOMIC DNA]</scope>
    <source>
        <strain evidence="2 3">DSM 7358</strain>
    </source>
</reference>
<feature type="domain" description="N-acetyltransferase" evidence="1">
    <location>
        <begin position="16"/>
        <end position="182"/>
    </location>
</feature>
<sequence length="209" mass="22893">MNDWPLFGLRMRCRDVTLRPVREVDLPVLADLLPPDYDQDPRLESFPGLSVAADQRRLFCQGYWRALGTWSPSSWVLHLAVEVSGRPVGVQTLEGDDFPALRTVDTASWLTPSVRGRGFGVAMRTAALGFAFSTLEAVAAVSSAVPENAASLGVSRRLGYEDNGVGLVSAPGGRVVELRHLRLTAETWRSARHEVTVTGFEGCRPWFGL</sequence>
<dbReference type="GO" id="GO:0016747">
    <property type="term" value="F:acyltransferase activity, transferring groups other than amino-acyl groups"/>
    <property type="evidence" value="ECO:0007669"/>
    <property type="project" value="InterPro"/>
</dbReference>
<dbReference type="KEGG" id="afs:AFR_25705"/>
<dbReference type="Gene3D" id="3.40.630.30">
    <property type="match status" value="1"/>
</dbReference>
<dbReference type="OrthoDB" id="3466127at2"/>
<dbReference type="InterPro" id="IPR000182">
    <property type="entry name" value="GNAT_dom"/>
</dbReference>
<accession>U5W5X7</accession>